<keyword evidence="1" id="KW-0436">Ligase</keyword>
<name>K1TVZ6_9ZZZZ</name>
<evidence type="ECO:0000256" key="5">
    <source>
        <dbReference type="ARBA" id="ARBA00023146"/>
    </source>
</evidence>
<dbReference type="SUPFAM" id="SSF50677">
    <property type="entry name" value="ValRS/IleRS/LeuRS editing domain"/>
    <property type="match status" value="1"/>
</dbReference>
<proteinExistence type="predicted"/>
<dbReference type="EMBL" id="AJWY01002815">
    <property type="protein sequence ID" value="EKC77252.1"/>
    <property type="molecule type" value="Genomic_DNA"/>
</dbReference>
<dbReference type="Gene3D" id="3.90.740.10">
    <property type="entry name" value="Valyl/Leucyl/Isoleucyl-tRNA synthetase, editing domain"/>
    <property type="match status" value="1"/>
</dbReference>
<gene>
    <name evidence="6" type="ORF">LEA_04268</name>
</gene>
<dbReference type="InterPro" id="IPR009008">
    <property type="entry name" value="Val/Leu/Ile-tRNA-synth_edit"/>
</dbReference>
<evidence type="ECO:0000313" key="6">
    <source>
        <dbReference type="EMBL" id="EKC77252.1"/>
    </source>
</evidence>
<keyword evidence="2" id="KW-0547">Nucleotide-binding</keyword>
<dbReference type="PANTHER" id="PTHR42780:SF1">
    <property type="entry name" value="ISOLEUCINE--TRNA LIGASE, CYTOPLASMIC"/>
    <property type="match status" value="1"/>
</dbReference>
<feature type="non-terminal residue" evidence="6">
    <location>
        <position position="1"/>
    </location>
</feature>
<evidence type="ECO:0000256" key="1">
    <source>
        <dbReference type="ARBA" id="ARBA00022598"/>
    </source>
</evidence>
<evidence type="ECO:0000256" key="3">
    <source>
        <dbReference type="ARBA" id="ARBA00022840"/>
    </source>
</evidence>
<dbReference type="GO" id="GO:0002161">
    <property type="term" value="F:aminoacyl-tRNA deacylase activity"/>
    <property type="evidence" value="ECO:0007669"/>
    <property type="project" value="InterPro"/>
</dbReference>
<dbReference type="AlphaFoldDB" id="K1TVZ6"/>
<comment type="caution">
    <text evidence="6">The sequence shown here is derived from an EMBL/GenBank/DDBJ whole genome shotgun (WGS) entry which is preliminary data.</text>
</comment>
<accession>K1TVZ6</accession>
<dbReference type="PANTHER" id="PTHR42780">
    <property type="entry name" value="SOLEUCYL-TRNA SYNTHETASE"/>
    <property type="match status" value="1"/>
</dbReference>
<keyword evidence="3" id="KW-0067">ATP-binding</keyword>
<organism evidence="6">
    <name type="scientific">human gut metagenome</name>
    <dbReference type="NCBI Taxonomy" id="408170"/>
    <lineage>
        <taxon>unclassified sequences</taxon>
        <taxon>metagenomes</taxon>
        <taxon>organismal metagenomes</taxon>
    </lineage>
</organism>
<reference evidence="6" key="1">
    <citation type="journal article" date="2013" name="Environ. Microbiol.">
        <title>Microbiota from the distal guts of lean and obese adolescents exhibit partial functional redundancy besides clear differences in community structure.</title>
        <authorList>
            <person name="Ferrer M."/>
            <person name="Ruiz A."/>
            <person name="Lanza F."/>
            <person name="Haange S.B."/>
            <person name="Oberbach A."/>
            <person name="Till H."/>
            <person name="Bargiela R."/>
            <person name="Campoy C."/>
            <person name="Segura M.T."/>
            <person name="Richter M."/>
            <person name="von Bergen M."/>
            <person name="Seifert J."/>
            <person name="Suarez A."/>
        </authorList>
    </citation>
    <scope>NUCLEOTIDE SEQUENCE</scope>
</reference>
<dbReference type="GO" id="GO:0006428">
    <property type="term" value="P:isoleucyl-tRNA aminoacylation"/>
    <property type="evidence" value="ECO:0007669"/>
    <property type="project" value="TreeGrafter"/>
</dbReference>
<sequence length="205" mass="23131">LEEYKAGDKLVPFQVVGEYKGTDLVGMHYEQLLPWVKPVETDADGNWHDASEKAFRVIPGDYVTVEDGTGIVHIAPTFGADDAFVARAAGIPSLFMINRKGETRPMVDLQGKFYLLDELDERFVSECVDVDRYREYEGRWVKNAYDPQFTVDGRYDEKAAAAAESLDIYICMKMKAASKAFKIEKHVHNYPHLLAHGQTRALLPA</sequence>
<dbReference type="GO" id="GO:0005524">
    <property type="term" value="F:ATP binding"/>
    <property type="evidence" value="ECO:0007669"/>
    <property type="project" value="UniProtKB-KW"/>
</dbReference>
<keyword evidence="5 6" id="KW-0030">Aminoacyl-tRNA synthetase</keyword>
<evidence type="ECO:0000256" key="2">
    <source>
        <dbReference type="ARBA" id="ARBA00022741"/>
    </source>
</evidence>
<protein>
    <submittedName>
        <fullName evidence="6">Isoleucyl-tRNA synthetase</fullName>
    </submittedName>
</protein>
<keyword evidence="4" id="KW-0648">Protein biosynthesis</keyword>
<dbReference type="GO" id="GO:0004822">
    <property type="term" value="F:isoleucine-tRNA ligase activity"/>
    <property type="evidence" value="ECO:0007669"/>
    <property type="project" value="InterPro"/>
</dbReference>
<dbReference type="InterPro" id="IPR023586">
    <property type="entry name" value="Ile-tRNA-ligase_type2"/>
</dbReference>
<evidence type="ECO:0000256" key="4">
    <source>
        <dbReference type="ARBA" id="ARBA00022917"/>
    </source>
</evidence>